<keyword evidence="7" id="KW-1185">Reference proteome</keyword>
<dbReference type="InterPro" id="IPR036271">
    <property type="entry name" value="Tet_transcr_reg_TetR-rel_C_sf"/>
</dbReference>
<dbReference type="PROSITE" id="PS50977">
    <property type="entry name" value="HTH_TETR_2"/>
    <property type="match status" value="1"/>
</dbReference>
<evidence type="ECO:0000256" key="3">
    <source>
        <dbReference type="ARBA" id="ARBA00023163"/>
    </source>
</evidence>
<evidence type="ECO:0000256" key="2">
    <source>
        <dbReference type="ARBA" id="ARBA00023125"/>
    </source>
</evidence>
<dbReference type="InterPro" id="IPR025996">
    <property type="entry name" value="MT1864/Rv1816-like_C"/>
</dbReference>
<evidence type="ECO:0000256" key="4">
    <source>
        <dbReference type="PROSITE-ProRule" id="PRU00335"/>
    </source>
</evidence>
<dbReference type="InterPro" id="IPR050109">
    <property type="entry name" value="HTH-type_TetR-like_transc_reg"/>
</dbReference>
<dbReference type="Pfam" id="PF13305">
    <property type="entry name" value="TetR_C_33"/>
    <property type="match status" value="1"/>
</dbReference>
<gene>
    <name evidence="6" type="ORF">J2Y69_002719</name>
</gene>
<evidence type="ECO:0000256" key="1">
    <source>
        <dbReference type="ARBA" id="ARBA00023015"/>
    </source>
</evidence>
<dbReference type="SUPFAM" id="SSF46689">
    <property type="entry name" value="Homeodomain-like"/>
    <property type="match status" value="1"/>
</dbReference>
<dbReference type="Gene3D" id="1.10.357.10">
    <property type="entry name" value="Tetracycline Repressor, domain 2"/>
    <property type="match status" value="1"/>
</dbReference>
<evidence type="ECO:0000313" key="7">
    <source>
        <dbReference type="Proteomes" id="UP001259347"/>
    </source>
</evidence>
<sequence>MAMVNSHMIEDEEVAMPAQQRVTPEALVAAVREIAERDGVDGVTMSAVAAAVGVRAPSLYKRAAGRHDLLRLAADDATAEMLAAMRAAAVGPPREALAGAARALRAFAARAPRATTLIFSAPGPAAGPSPAAMAPAMDFLLSAIRPLAPEDPLSAARTLTAWAYGFCTMEQNGAFRQGGDVDEAFERGLDAVLRGLGA</sequence>
<feature type="DNA-binding region" description="H-T-H motif" evidence="4">
    <location>
        <begin position="44"/>
        <end position="63"/>
    </location>
</feature>
<dbReference type="PANTHER" id="PTHR30055:SF239">
    <property type="entry name" value="TRANSCRIPTIONAL REGULATORY PROTEIN"/>
    <property type="match status" value="1"/>
</dbReference>
<dbReference type="InterPro" id="IPR001647">
    <property type="entry name" value="HTH_TetR"/>
</dbReference>
<dbReference type="RefSeq" id="WP_310021599.1">
    <property type="nucleotide sequence ID" value="NZ_JAVDUM010000012.1"/>
</dbReference>
<accession>A0ABU1SES5</accession>
<comment type="caution">
    <text evidence="6">The sequence shown here is derived from an EMBL/GenBank/DDBJ whole genome shotgun (WGS) entry which is preliminary data.</text>
</comment>
<dbReference type="Proteomes" id="UP001259347">
    <property type="component" value="Unassembled WGS sequence"/>
</dbReference>
<organism evidence="6 7">
    <name type="scientific">Microbacterium resistens</name>
    <dbReference type="NCBI Taxonomy" id="156977"/>
    <lineage>
        <taxon>Bacteria</taxon>
        <taxon>Bacillati</taxon>
        <taxon>Actinomycetota</taxon>
        <taxon>Actinomycetes</taxon>
        <taxon>Micrococcales</taxon>
        <taxon>Microbacteriaceae</taxon>
        <taxon>Microbacterium</taxon>
    </lineage>
</organism>
<evidence type="ECO:0000313" key="6">
    <source>
        <dbReference type="EMBL" id="MDR6868108.1"/>
    </source>
</evidence>
<dbReference type="InterPro" id="IPR009057">
    <property type="entry name" value="Homeodomain-like_sf"/>
</dbReference>
<keyword evidence="1" id="KW-0805">Transcription regulation</keyword>
<keyword evidence="3" id="KW-0804">Transcription</keyword>
<protein>
    <submittedName>
        <fullName evidence="6">AcrR family transcriptional regulator</fullName>
    </submittedName>
</protein>
<name>A0ABU1SES5_9MICO</name>
<dbReference type="PANTHER" id="PTHR30055">
    <property type="entry name" value="HTH-TYPE TRANSCRIPTIONAL REGULATOR RUTR"/>
    <property type="match status" value="1"/>
</dbReference>
<dbReference type="Gene3D" id="1.10.10.60">
    <property type="entry name" value="Homeodomain-like"/>
    <property type="match status" value="1"/>
</dbReference>
<proteinExistence type="predicted"/>
<dbReference type="EMBL" id="JAVDUM010000012">
    <property type="protein sequence ID" value="MDR6868108.1"/>
    <property type="molecule type" value="Genomic_DNA"/>
</dbReference>
<evidence type="ECO:0000259" key="5">
    <source>
        <dbReference type="PROSITE" id="PS50977"/>
    </source>
</evidence>
<feature type="domain" description="HTH tetR-type" evidence="5">
    <location>
        <begin position="21"/>
        <end position="81"/>
    </location>
</feature>
<dbReference type="Pfam" id="PF00440">
    <property type="entry name" value="TetR_N"/>
    <property type="match status" value="1"/>
</dbReference>
<keyword evidence="2 4" id="KW-0238">DNA-binding</keyword>
<dbReference type="SUPFAM" id="SSF48498">
    <property type="entry name" value="Tetracyclin repressor-like, C-terminal domain"/>
    <property type="match status" value="1"/>
</dbReference>
<reference evidence="6 7" key="1">
    <citation type="submission" date="2023-07" db="EMBL/GenBank/DDBJ databases">
        <title>Sorghum-associated microbial communities from plants grown in Nebraska, USA.</title>
        <authorList>
            <person name="Schachtman D."/>
        </authorList>
    </citation>
    <scope>NUCLEOTIDE SEQUENCE [LARGE SCALE GENOMIC DNA]</scope>
    <source>
        <strain evidence="6 7">2980</strain>
    </source>
</reference>